<dbReference type="FunFam" id="1.20.58.90:FF:000004">
    <property type="entry name" value="Syntaxin 10"/>
    <property type="match status" value="1"/>
</dbReference>
<accession>A0AAV6NHX2</accession>
<keyword evidence="6" id="KW-0333">Golgi apparatus</keyword>
<sequence>MAMLGRVPKRGKALSVISKNMGSGFYQRPDLSLSASPLRSARGATVAVILHSVKMNMGSSFDRWEKDPFFSAAEEVQESADRIESTYRTWIHAMKDGSSIWNYDELDRDLRTALGTTKWQLEEFERAVKASYINSTNEDPRNRHRQFIVAIEDQILKTQSSLQEFSQSKGKSSMPWMRLDEGESNELALFLSGRSAGEGKTVVKNVVSENENPQAMDKGSAPACSIKSLQSIEQGSQECREKSHGHRRTASASPDIGSWKIAISGVDFQPCSLNKQTQKLVRKIPSVSGFLNTVDSESKFKLQKNVFRKLKVVDRYQETNPMLLQASQSTRGIIVGYERRSKSCLDSCDDFYDKQLYGWYGSIKRQFQRSLYQMQYSRPVQVTFLTILIISIVLVLLRVL</sequence>
<keyword evidence="7 9" id="KW-0472">Membrane</keyword>
<dbReference type="GO" id="GO:0005794">
    <property type="term" value="C:Golgi apparatus"/>
    <property type="evidence" value="ECO:0007669"/>
    <property type="project" value="UniProtKB-SubCell"/>
</dbReference>
<feature type="non-terminal residue" evidence="11">
    <location>
        <position position="1"/>
    </location>
</feature>
<evidence type="ECO:0000256" key="8">
    <source>
        <dbReference type="ARBA" id="ARBA00037801"/>
    </source>
</evidence>
<keyword evidence="2" id="KW-0813">Transport</keyword>
<gene>
    <name evidence="11" type="ORF">SDJN03_08123</name>
</gene>
<keyword evidence="4" id="KW-0653">Protein transport</keyword>
<dbReference type="CDD" id="cd21442">
    <property type="entry name" value="SNARE_NTD_STX6-like"/>
    <property type="match status" value="1"/>
</dbReference>
<evidence type="ECO:0000313" key="11">
    <source>
        <dbReference type="EMBL" id="KAG6598345.1"/>
    </source>
</evidence>
<dbReference type="GO" id="GO:0015031">
    <property type="term" value="P:protein transport"/>
    <property type="evidence" value="ECO:0007669"/>
    <property type="project" value="UniProtKB-KW"/>
</dbReference>
<comment type="caution">
    <text evidence="11">The sequence shown here is derived from an EMBL/GenBank/DDBJ whole genome shotgun (WGS) entry which is preliminary data.</text>
</comment>
<dbReference type="AlphaFoldDB" id="A0AAV6NHX2"/>
<evidence type="ECO:0000256" key="4">
    <source>
        <dbReference type="ARBA" id="ARBA00022927"/>
    </source>
</evidence>
<name>A0AAV6NHX2_9ROSI</name>
<comment type="similarity">
    <text evidence="1">Belongs to the syntaxin family.</text>
</comment>
<evidence type="ECO:0000256" key="6">
    <source>
        <dbReference type="ARBA" id="ARBA00023034"/>
    </source>
</evidence>
<dbReference type="GO" id="GO:0016020">
    <property type="term" value="C:membrane"/>
    <property type="evidence" value="ECO:0007669"/>
    <property type="project" value="InterPro"/>
</dbReference>
<protein>
    <recommendedName>
        <fullName evidence="10">Syntaxin 6/10/61 N-terminal domain-containing protein</fullName>
    </recommendedName>
</protein>
<evidence type="ECO:0000313" key="12">
    <source>
        <dbReference type="Proteomes" id="UP000685013"/>
    </source>
</evidence>
<reference evidence="11 12" key="1">
    <citation type="journal article" date="2021" name="Hortic Res">
        <title>The domestication of Cucurbita argyrosperma as revealed by the genome of its wild relative.</title>
        <authorList>
            <person name="Barrera-Redondo J."/>
            <person name="Sanchez-de la Vega G."/>
            <person name="Aguirre-Liguori J.A."/>
            <person name="Castellanos-Morales G."/>
            <person name="Gutierrez-Guerrero Y.T."/>
            <person name="Aguirre-Dugua X."/>
            <person name="Aguirre-Planter E."/>
            <person name="Tenaillon M.I."/>
            <person name="Lira-Saade R."/>
            <person name="Eguiarte L.E."/>
        </authorList>
    </citation>
    <scope>NUCLEOTIDE SEQUENCE [LARGE SCALE GENOMIC DNA]</scope>
    <source>
        <strain evidence="11">JBR-2021</strain>
    </source>
</reference>
<dbReference type="Pfam" id="PF09177">
    <property type="entry name" value="STX6_10_61_N"/>
    <property type="match status" value="1"/>
</dbReference>
<feature type="transmembrane region" description="Helical" evidence="9">
    <location>
        <begin position="379"/>
        <end position="399"/>
    </location>
</feature>
<evidence type="ECO:0000256" key="5">
    <source>
        <dbReference type="ARBA" id="ARBA00022989"/>
    </source>
</evidence>
<evidence type="ECO:0000256" key="3">
    <source>
        <dbReference type="ARBA" id="ARBA00022692"/>
    </source>
</evidence>
<dbReference type="PANTHER" id="PTHR34949">
    <property type="entry name" value="OS05G0443700 PROTEIN"/>
    <property type="match status" value="1"/>
</dbReference>
<keyword evidence="12" id="KW-1185">Reference proteome</keyword>
<dbReference type="InterPro" id="IPR015260">
    <property type="entry name" value="Syntaxin-6/10/61_N"/>
</dbReference>
<dbReference type="EMBL" id="JAGKQH010000005">
    <property type="protein sequence ID" value="KAG6598345.1"/>
    <property type="molecule type" value="Genomic_DNA"/>
</dbReference>
<keyword evidence="5 9" id="KW-1133">Transmembrane helix</keyword>
<comment type="subcellular location">
    <subcellularLocation>
        <location evidence="8">Golgi apparatus</location>
        <location evidence="8">trans-Golgi network membrane</location>
        <topology evidence="8">Single-pass type IV membrane protein</topology>
    </subcellularLocation>
</comment>
<evidence type="ECO:0000256" key="2">
    <source>
        <dbReference type="ARBA" id="ARBA00022448"/>
    </source>
</evidence>
<evidence type="ECO:0000256" key="1">
    <source>
        <dbReference type="ARBA" id="ARBA00009063"/>
    </source>
</evidence>
<keyword evidence="3 9" id="KW-0812">Transmembrane</keyword>
<organism evidence="11 12">
    <name type="scientific">Cucurbita argyrosperma subsp. sororia</name>
    <dbReference type="NCBI Taxonomy" id="37648"/>
    <lineage>
        <taxon>Eukaryota</taxon>
        <taxon>Viridiplantae</taxon>
        <taxon>Streptophyta</taxon>
        <taxon>Embryophyta</taxon>
        <taxon>Tracheophyta</taxon>
        <taxon>Spermatophyta</taxon>
        <taxon>Magnoliopsida</taxon>
        <taxon>eudicotyledons</taxon>
        <taxon>Gunneridae</taxon>
        <taxon>Pentapetalae</taxon>
        <taxon>rosids</taxon>
        <taxon>fabids</taxon>
        <taxon>Cucurbitales</taxon>
        <taxon>Cucurbitaceae</taxon>
        <taxon>Cucurbiteae</taxon>
        <taxon>Cucurbita</taxon>
    </lineage>
</organism>
<feature type="domain" description="Syntaxin 6/10/61 N-terminal" evidence="10">
    <location>
        <begin position="67"/>
        <end position="157"/>
    </location>
</feature>
<evidence type="ECO:0000256" key="7">
    <source>
        <dbReference type="ARBA" id="ARBA00023136"/>
    </source>
</evidence>
<dbReference type="GO" id="GO:0048193">
    <property type="term" value="P:Golgi vesicle transport"/>
    <property type="evidence" value="ECO:0007669"/>
    <property type="project" value="InterPro"/>
</dbReference>
<dbReference type="Proteomes" id="UP000685013">
    <property type="component" value="Chromosome 5"/>
</dbReference>
<proteinExistence type="inferred from homology"/>
<evidence type="ECO:0000256" key="9">
    <source>
        <dbReference type="SAM" id="Phobius"/>
    </source>
</evidence>
<evidence type="ECO:0000259" key="10">
    <source>
        <dbReference type="Pfam" id="PF09177"/>
    </source>
</evidence>
<dbReference type="PANTHER" id="PTHR34949:SF6">
    <property type="entry name" value="EXPRESSED PROTEIN"/>
    <property type="match status" value="1"/>
</dbReference>